<accession>A0AAW0B3S5</accession>
<evidence type="ECO:0000313" key="3">
    <source>
        <dbReference type="Proteomes" id="UP001383192"/>
    </source>
</evidence>
<protein>
    <submittedName>
        <fullName evidence="2">Uncharacterized protein</fullName>
    </submittedName>
</protein>
<evidence type="ECO:0000313" key="2">
    <source>
        <dbReference type="EMBL" id="KAK7020688.1"/>
    </source>
</evidence>
<reference evidence="2 3" key="1">
    <citation type="submission" date="2024-01" db="EMBL/GenBank/DDBJ databases">
        <title>A draft genome for a cacao thread blight-causing isolate of Paramarasmius palmivorus.</title>
        <authorList>
            <person name="Baruah I.K."/>
            <person name="Bukari Y."/>
            <person name="Amoako-Attah I."/>
            <person name="Meinhardt L.W."/>
            <person name="Bailey B.A."/>
            <person name="Cohen S.P."/>
        </authorList>
    </citation>
    <scope>NUCLEOTIDE SEQUENCE [LARGE SCALE GENOMIC DNA]</scope>
    <source>
        <strain evidence="2 3">GH-12</strain>
    </source>
</reference>
<name>A0AAW0B3S5_9AGAR</name>
<keyword evidence="3" id="KW-1185">Reference proteome</keyword>
<organism evidence="2 3">
    <name type="scientific">Paramarasmius palmivorus</name>
    <dbReference type="NCBI Taxonomy" id="297713"/>
    <lineage>
        <taxon>Eukaryota</taxon>
        <taxon>Fungi</taxon>
        <taxon>Dikarya</taxon>
        <taxon>Basidiomycota</taxon>
        <taxon>Agaricomycotina</taxon>
        <taxon>Agaricomycetes</taxon>
        <taxon>Agaricomycetidae</taxon>
        <taxon>Agaricales</taxon>
        <taxon>Marasmiineae</taxon>
        <taxon>Marasmiaceae</taxon>
        <taxon>Paramarasmius</taxon>
    </lineage>
</organism>
<dbReference type="AlphaFoldDB" id="A0AAW0B3S5"/>
<proteinExistence type="predicted"/>
<comment type="caution">
    <text evidence="2">The sequence shown here is derived from an EMBL/GenBank/DDBJ whole genome shotgun (WGS) entry which is preliminary data.</text>
</comment>
<gene>
    <name evidence="2" type="ORF">VNI00_017630</name>
</gene>
<dbReference type="EMBL" id="JAYKXP010000182">
    <property type="protein sequence ID" value="KAK7020688.1"/>
    <property type="molecule type" value="Genomic_DNA"/>
</dbReference>
<feature type="region of interest" description="Disordered" evidence="1">
    <location>
        <begin position="83"/>
        <end position="105"/>
    </location>
</feature>
<sequence>MSVVDLILVNAIQPGKYLFDPFPLVVLSAGIAPALIMVRAKLGKNVESLQEVVSDIRFTSQPVQQGTSTIRPQAQVISIVRNSGGFEGGEGQAGNANSKETSTIV</sequence>
<dbReference type="Proteomes" id="UP001383192">
    <property type="component" value="Unassembled WGS sequence"/>
</dbReference>
<evidence type="ECO:0000256" key="1">
    <source>
        <dbReference type="SAM" id="MobiDB-lite"/>
    </source>
</evidence>